<dbReference type="Proteomes" id="UP000663671">
    <property type="component" value="Chromosome 1"/>
</dbReference>
<evidence type="ECO:0000256" key="1">
    <source>
        <dbReference type="SAM" id="Phobius"/>
    </source>
</evidence>
<keyword evidence="1" id="KW-0812">Transmembrane</keyword>
<feature type="transmembrane region" description="Helical" evidence="1">
    <location>
        <begin position="46"/>
        <end position="67"/>
    </location>
</feature>
<name>A0A8A1MI58_AJECA</name>
<gene>
    <name evidence="2" type="ORF">I7I51_00857</name>
</gene>
<evidence type="ECO:0000313" key="2">
    <source>
        <dbReference type="EMBL" id="QSS63797.1"/>
    </source>
</evidence>
<accession>A0A8A1MI58</accession>
<dbReference type="EMBL" id="CP069114">
    <property type="protein sequence ID" value="QSS63797.1"/>
    <property type="molecule type" value="Genomic_DNA"/>
</dbReference>
<protein>
    <submittedName>
        <fullName evidence="2">Mating-type switching protein swi10</fullName>
    </submittedName>
</protein>
<keyword evidence="1" id="KW-0472">Membrane</keyword>
<proteinExistence type="predicted"/>
<dbReference type="VEuPathDB" id="FungiDB:I7I51_00857"/>
<sequence length="78" mass="9009">MRCNTHLLPTPFLALKVFVRVKTFNHQGLIFLAHQHLYILFLPRSLIMTTEFVTFAISTSILAWPVYCISTSHCMTII</sequence>
<organism evidence="2 3">
    <name type="scientific">Ajellomyces capsulatus</name>
    <name type="common">Darling's disease fungus</name>
    <name type="synonym">Histoplasma capsulatum</name>
    <dbReference type="NCBI Taxonomy" id="5037"/>
    <lineage>
        <taxon>Eukaryota</taxon>
        <taxon>Fungi</taxon>
        <taxon>Dikarya</taxon>
        <taxon>Ascomycota</taxon>
        <taxon>Pezizomycotina</taxon>
        <taxon>Eurotiomycetes</taxon>
        <taxon>Eurotiomycetidae</taxon>
        <taxon>Onygenales</taxon>
        <taxon>Ajellomycetaceae</taxon>
        <taxon>Histoplasma</taxon>
    </lineage>
</organism>
<dbReference type="AlphaFoldDB" id="A0A8A1MI58"/>
<keyword evidence="1" id="KW-1133">Transmembrane helix</keyword>
<reference evidence="2" key="1">
    <citation type="submission" date="2021-01" db="EMBL/GenBank/DDBJ databases">
        <title>Chromosome-level genome assembly of a human fungal pathogen reveals clustering of transcriptionally co-regulated genes.</title>
        <authorList>
            <person name="Voorhies M."/>
            <person name="Cohen S."/>
            <person name="Shea T.P."/>
            <person name="Petrus S."/>
            <person name="Munoz J.F."/>
            <person name="Poplawski S."/>
            <person name="Goldman W.E."/>
            <person name="Michael T."/>
            <person name="Cuomo C.A."/>
            <person name="Sil A."/>
            <person name="Beyhan S."/>
        </authorList>
    </citation>
    <scope>NUCLEOTIDE SEQUENCE</scope>
    <source>
        <strain evidence="2">WU24</strain>
    </source>
</reference>
<evidence type="ECO:0000313" key="3">
    <source>
        <dbReference type="Proteomes" id="UP000663671"/>
    </source>
</evidence>